<gene>
    <name evidence="1" type="ORF">H2198_000111</name>
</gene>
<dbReference type="Proteomes" id="UP001172386">
    <property type="component" value="Unassembled WGS sequence"/>
</dbReference>
<keyword evidence="2" id="KW-1185">Reference proteome</keyword>
<comment type="caution">
    <text evidence="1">The sequence shown here is derived from an EMBL/GenBank/DDBJ whole genome shotgun (WGS) entry which is preliminary data.</text>
</comment>
<name>A0ACC3ALH6_9EURO</name>
<proteinExistence type="predicted"/>
<accession>A0ACC3ALH6</accession>
<dbReference type="EMBL" id="JAPDRQ010000001">
    <property type="protein sequence ID" value="KAJ9664765.1"/>
    <property type="molecule type" value="Genomic_DNA"/>
</dbReference>
<protein>
    <submittedName>
        <fullName evidence="1">Uncharacterized protein</fullName>
    </submittedName>
</protein>
<reference evidence="1" key="1">
    <citation type="submission" date="2022-10" db="EMBL/GenBank/DDBJ databases">
        <title>Culturing micro-colonial fungi from biological soil crusts in the Mojave desert and describing Neophaeococcomyces mojavensis, and introducing the new genera and species Taxawa tesnikishii.</title>
        <authorList>
            <person name="Kurbessoian T."/>
            <person name="Stajich J.E."/>
        </authorList>
    </citation>
    <scope>NUCLEOTIDE SEQUENCE</scope>
    <source>
        <strain evidence="1">JES_112</strain>
    </source>
</reference>
<evidence type="ECO:0000313" key="1">
    <source>
        <dbReference type="EMBL" id="KAJ9664765.1"/>
    </source>
</evidence>
<organism evidence="1 2">
    <name type="scientific">Neophaeococcomyces mojaviensis</name>
    <dbReference type="NCBI Taxonomy" id="3383035"/>
    <lineage>
        <taxon>Eukaryota</taxon>
        <taxon>Fungi</taxon>
        <taxon>Dikarya</taxon>
        <taxon>Ascomycota</taxon>
        <taxon>Pezizomycotina</taxon>
        <taxon>Eurotiomycetes</taxon>
        <taxon>Chaetothyriomycetidae</taxon>
        <taxon>Chaetothyriales</taxon>
        <taxon>Chaetothyriales incertae sedis</taxon>
        <taxon>Neophaeococcomyces</taxon>
    </lineage>
</organism>
<evidence type="ECO:0000313" key="2">
    <source>
        <dbReference type="Proteomes" id="UP001172386"/>
    </source>
</evidence>
<sequence length="1194" mass="129870">MAFENSLSYSWDALVKQFSSVHATLPPASYFKLPPSPLPRTLFPPSDHPTLAHPFTISPYWYNRLLSPQVPVTAALVYVTVVTILNSINQRRKFKPWAFSKTSFFKLMVITHNTILALYSAWTFVGMLNALNASVVPPWEQYGLAGTVDSLCKINGPRGYGSAATYNETTSAWGIANRVFHLGADGLEPDQTDVGRIWNEGLAFYGWLFYLSKYYEVIDTLIILAKGKKSSFLQTYHHAGAMLCMWAGIRYMSPPIWMFVLFNSFIHSIMYSFYLCSALDIRPPMWFKRTLTTLQITQFVLGAIYAFAHLFVKYRSPLNVPYIYHLGNVASTAPSVASTVVSTVTATASADTAAQIKKWLLRAAGREGLAENVLNRQGNTFGVDAVHAANDFVAREEVRYRRELNWVHCLDTSGQAFAIYLNCLYLAPLTWLFARFFIKSYLRRDERRRSSSTSQKAFLSGRDAYKGVSRRLSEAFEHPQEGVEGNGDDIAIIDGDELNEEVKKIASATRKGMSDALDVSKDKADQLKAKAKSEFQTDFDRAKQALEEAKSSLASSTSELVQKGDHTQATLSQKSREVKSSISETTQSITQRIQESSRSVLETVSQSISKGHEDGTQAGGGQQEKSIISSVSDTLKDKAQAANDTLNQISSVIQEKIKPGEASETGKPHTADGNTDQNTKLAQNTAKDGDENAQDDAQIEQAESAPQDDNVRQADSEEKKTPAEATTGESKPGHSAAEEPPSKDNTTKDNSTEKLGEEEPSSQDDGPKEHSAEDHSSEGGRAEGDAAESPVNQYDDQQSSWIHVKHDTEEAIENAIESVQGKIEDLKAEALADRDVAKEPATQESQQSDTSETNDEIQRPSGASGKAEQDSTSSTKNEEEPRVEPDASDSTSSKAGPLADESKDESANKEDEPVPGENATGEDTEKSSQAPKKEPKPETQAEQKEPTYAEVAAEAVKDDSAETSTGEGGKSLEQQGIEDVSAPGASNDANSRSDEPDSKAADTASKSDEDAKETTNKPGTGDPPTGTTNTAKSTVESAVNGVKTDSNPATAEGESVVKSADDEPEQLKSGSATPGDGTLWFEKLTTGIDLKGPGEAEKKEVDKIIDESEPVRDEVVADTKEGVQQPTTETSEVVEKKEVDKIIDESEPLRDEVVTDTKEGIQEQNTKSAVGNEEDSSNKENNPEAGAKEHEDGA</sequence>